<evidence type="ECO:0000259" key="1">
    <source>
        <dbReference type="Pfam" id="PF13480"/>
    </source>
</evidence>
<dbReference type="Gene3D" id="3.40.630.30">
    <property type="match status" value="1"/>
</dbReference>
<dbReference type="Proteomes" id="UP000503308">
    <property type="component" value="Chromosome"/>
</dbReference>
<dbReference type="InterPro" id="IPR050644">
    <property type="entry name" value="PG_Glycine_Bridge_Synth"/>
</dbReference>
<gene>
    <name evidence="2" type="ORF">G3256_17750</name>
</gene>
<dbReference type="AlphaFoldDB" id="A0A858SVW1"/>
<dbReference type="SUPFAM" id="SSF55729">
    <property type="entry name" value="Acyl-CoA N-acyltransferases (Nat)"/>
    <property type="match status" value="1"/>
</dbReference>
<evidence type="ECO:0000313" key="3">
    <source>
        <dbReference type="Proteomes" id="UP000503308"/>
    </source>
</evidence>
<dbReference type="GO" id="GO:0016740">
    <property type="term" value="F:transferase activity"/>
    <property type="evidence" value="ECO:0007669"/>
    <property type="project" value="UniProtKB-KW"/>
</dbReference>
<feature type="domain" description="BioF2-like acetyltransferase" evidence="1">
    <location>
        <begin position="166"/>
        <end position="295"/>
    </location>
</feature>
<dbReference type="EMBL" id="CP048788">
    <property type="protein sequence ID" value="QJF52884.1"/>
    <property type="molecule type" value="Genomic_DNA"/>
</dbReference>
<dbReference type="PANTHER" id="PTHR36174:SF1">
    <property type="entry name" value="LIPID II:GLYCINE GLYCYLTRANSFERASE"/>
    <property type="match status" value="1"/>
</dbReference>
<dbReference type="Pfam" id="PF13480">
    <property type="entry name" value="Acetyltransf_6"/>
    <property type="match status" value="1"/>
</dbReference>
<dbReference type="InterPro" id="IPR038740">
    <property type="entry name" value="BioF2-like_GNAT_dom"/>
</dbReference>
<organism evidence="2 3">
    <name type="scientific">Roseobacter ponti</name>
    <dbReference type="NCBI Taxonomy" id="1891787"/>
    <lineage>
        <taxon>Bacteria</taxon>
        <taxon>Pseudomonadati</taxon>
        <taxon>Pseudomonadota</taxon>
        <taxon>Alphaproteobacteria</taxon>
        <taxon>Rhodobacterales</taxon>
        <taxon>Roseobacteraceae</taxon>
        <taxon>Roseobacter</taxon>
    </lineage>
</organism>
<keyword evidence="3" id="KW-1185">Reference proteome</keyword>
<reference evidence="2 3" key="1">
    <citation type="submission" date="2020-02" db="EMBL/GenBank/DDBJ databases">
        <title>Genome sequence of Roseobacter ponti.</title>
        <authorList>
            <person name="Hollensteiner J."/>
            <person name="Schneider D."/>
            <person name="Poehlein A."/>
            <person name="Daniel R."/>
        </authorList>
    </citation>
    <scope>NUCLEOTIDE SEQUENCE [LARGE SCALE GENOMIC DNA]</scope>
    <source>
        <strain evidence="2 3">DSM 106830</strain>
    </source>
</reference>
<keyword evidence="2" id="KW-0808">Transferase</keyword>
<dbReference type="KEGG" id="rpon:G3256_17750"/>
<sequence>MSGRVLSTRGADRTAWLDLLARLPPGQRDIHYHPDYMRIYELTYPSDEARLIVLETANGVMFQPVMVRPVPDTDYHDMSSVYGYGGPLCTGTPDAQDRADFAAFFQQHASDTGAVAEFCLLHPMLADAQKALCADGTEFDYRKEVVVADLRKPLSAIWAAIDERQRKAALAARKAGVRVVMSDLSDGDLDAYHHRYLATMQTVGARAFWHFPENYFHNCRDALGAEHVSLFHAEAGGQIIASVFHIHMYDTVYYHFSCSDPDARKLNGTTLLLLDSLIWAHAQGFSWFHMGGGRTDEDDPLYRFKVAFSGQTLPLFSTRRILDRSAYDALTHAVKEQEIRKTGAPRQTDFFPRYRLQT</sequence>
<accession>A0A858SVW1</accession>
<proteinExistence type="predicted"/>
<evidence type="ECO:0000313" key="2">
    <source>
        <dbReference type="EMBL" id="QJF52884.1"/>
    </source>
</evidence>
<dbReference type="PANTHER" id="PTHR36174">
    <property type="entry name" value="LIPID II:GLYCINE GLYCYLTRANSFERASE"/>
    <property type="match status" value="1"/>
</dbReference>
<protein>
    <submittedName>
        <fullName evidence="2">GNAT family N-acetyltransferase</fullName>
    </submittedName>
</protein>
<dbReference type="RefSeq" id="WP_169642101.1">
    <property type="nucleotide sequence ID" value="NZ_CP048788.1"/>
</dbReference>
<dbReference type="InterPro" id="IPR016181">
    <property type="entry name" value="Acyl_CoA_acyltransferase"/>
</dbReference>
<name>A0A858SVW1_9RHOB</name>